<feature type="transmembrane region" description="Helical" evidence="4">
    <location>
        <begin position="12"/>
        <end position="31"/>
    </location>
</feature>
<dbReference type="InterPro" id="IPR000160">
    <property type="entry name" value="GGDEF_dom"/>
</dbReference>
<dbReference type="InterPro" id="IPR050469">
    <property type="entry name" value="Diguanylate_Cyclase"/>
</dbReference>
<feature type="transmembrane region" description="Helical" evidence="4">
    <location>
        <begin position="291"/>
        <end position="309"/>
    </location>
</feature>
<evidence type="ECO:0000256" key="3">
    <source>
        <dbReference type="SAM" id="MobiDB-lite"/>
    </source>
</evidence>
<feature type="transmembrane region" description="Helical" evidence="4">
    <location>
        <begin position="67"/>
        <end position="86"/>
    </location>
</feature>
<feature type="transmembrane region" description="Helical" evidence="4">
    <location>
        <begin position="37"/>
        <end position="55"/>
    </location>
</feature>
<dbReference type="PANTHER" id="PTHR45138">
    <property type="entry name" value="REGULATORY COMPONENTS OF SENSORY TRANSDUCTION SYSTEM"/>
    <property type="match status" value="1"/>
</dbReference>
<dbReference type="NCBIfam" id="TIGR00254">
    <property type="entry name" value="GGDEF"/>
    <property type="match status" value="1"/>
</dbReference>
<keyword evidence="4" id="KW-1133">Transmembrane helix</keyword>
<feature type="transmembrane region" description="Helical" evidence="4">
    <location>
        <begin position="195"/>
        <end position="217"/>
    </location>
</feature>
<dbReference type="Proteomes" id="UP000238701">
    <property type="component" value="Unassembled WGS sequence"/>
</dbReference>
<dbReference type="OrthoDB" id="9759607at2"/>
<feature type="transmembrane region" description="Helical" evidence="4">
    <location>
        <begin position="130"/>
        <end position="151"/>
    </location>
</feature>
<gene>
    <name evidence="6" type="ORF">SBA1_90099</name>
</gene>
<feature type="transmembrane region" description="Helical" evidence="4">
    <location>
        <begin position="229"/>
        <end position="248"/>
    </location>
</feature>
<keyword evidence="4" id="KW-0472">Membrane</keyword>
<dbReference type="Pfam" id="PF00990">
    <property type="entry name" value="GGDEF"/>
    <property type="match status" value="1"/>
</dbReference>
<dbReference type="InterPro" id="IPR029787">
    <property type="entry name" value="Nucleotide_cyclase"/>
</dbReference>
<comment type="catalytic activity">
    <reaction evidence="2">
        <text>2 GTP = 3',3'-c-di-GMP + 2 diphosphate</text>
        <dbReference type="Rhea" id="RHEA:24898"/>
        <dbReference type="ChEBI" id="CHEBI:33019"/>
        <dbReference type="ChEBI" id="CHEBI:37565"/>
        <dbReference type="ChEBI" id="CHEBI:58805"/>
        <dbReference type="EC" id="2.7.7.65"/>
    </reaction>
</comment>
<proteinExistence type="predicted"/>
<dbReference type="Gene3D" id="3.30.70.270">
    <property type="match status" value="1"/>
</dbReference>
<feature type="domain" description="GGDEF" evidence="5">
    <location>
        <begin position="355"/>
        <end position="488"/>
    </location>
</feature>
<dbReference type="PANTHER" id="PTHR45138:SF9">
    <property type="entry name" value="DIGUANYLATE CYCLASE DGCM-RELATED"/>
    <property type="match status" value="1"/>
</dbReference>
<dbReference type="EMBL" id="OMOD01000188">
    <property type="protein sequence ID" value="SPF48965.1"/>
    <property type="molecule type" value="Genomic_DNA"/>
</dbReference>
<keyword evidence="6" id="KW-0548">Nucleotidyltransferase</keyword>
<dbReference type="AlphaFoldDB" id="A0A2U3LAI9"/>
<feature type="transmembrane region" description="Helical" evidence="4">
    <location>
        <begin position="166"/>
        <end position="186"/>
    </location>
</feature>
<dbReference type="FunFam" id="3.30.70.270:FF:000001">
    <property type="entry name" value="Diguanylate cyclase domain protein"/>
    <property type="match status" value="1"/>
</dbReference>
<dbReference type="SUPFAM" id="SSF55073">
    <property type="entry name" value="Nucleotide cyclase"/>
    <property type="match status" value="1"/>
</dbReference>
<feature type="region of interest" description="Disordered" evidence="3">
    <location>
        <begin position="487"/>
        <end position="507"/>
    </location>
</feature>
<evidence type="ECO:0000256" key="4">
    <source>
        <dbReference type="SAM" id="Phobius"/>
    </source>
</evidence>
<evidence type="ECO:0000313" key="7">
    <source>
        <dbReference type="Proteomes" id="UP000238701"/>
    </source>
</evidence>
<dbReference type="InterPro" id="IPR043128">
    <property type="entry name" value="Rev_trsase/Diguanyl_cyclase"/>
</dbReference>
<feature type="transmembrane region" description="Helical" evidence="4">
    <location>
        <begin position="268"/>
        <end position="285"/>
    </location>
</feature>
<reference evidence="7" key="1">
    <citation type="submission" date="2018-02" db="EMBL/GenBank/DDBJ databases">
        <authorList>
            <person name="Hausmann B."/>
        </authorList>
    </citation>
    <scope>NUCLEOTIDE SEQUENCE [LARGE SCALE GENOMIC DNA]</scope>
    <source>
        <strain evidence="7">Peat soil MAG SbA1</strain>
    </source>
</reference>
<dbReference type="GO" id="GO:1902201">
    <property type="term" value="P:negative regulation of bacterial-type flagellum-dependent cell motility"/>
    <property type="evidence" value="ECO:0007669"/>
    <property type="project" value="TreeGrafter"/>
</dbReference>
<feature type="compositionally biased region" description="Low complexity" evidence="3">
    <location>
        <begin position="488"/>
        <end position="500"/>
    </location>
</feature>
<keyword evidence="4" id="KW-0812">Transmembrane</keyword>
<evidence type="ECO:0000259" key="5">
    <source>
        <dbReference type="PROSITE" id="PS50887"/>
    </source>
</evidence>
<name>A0A2U3LAI9_9BACT</name>
<feature type="transmembrane region" description="Helical" evidence="4">
    <location>
        <begin position="98"/>
        <end position="118"/>
    </location>
</feature>
<dbReference type="PROSITE" id="PS50887">
    <property type="entry name" value="GGDEF"/>
    <property type="match status" value="1"/>
</dbReference>
<dbReference type="GO" id="GO:0005886">
    <property type="term" value="C:plasma membrane"/>
    <property type="evidence" value="ECO:0007669"/>
    <property type="project" value="TreeGrafter"/>
</dbReference>
<protein>
    <recommendedName>
        <fullName evidence="1">diguanylate cyclase</fullName>
        <ecNumber evidence="1">2.7.7.65</ecNumber>
    </recommendedName>
</protein>
<dbReference type="GO" id="GO:0043709">
    <property type="term" value="P:cell adhesion involved in single-species biofilm formation"/>
    <property type="evidence" value="ECO:0007669"/>
    <property type="project" value="TreeGrafter"/>
</dbReference>
<organism evidence="6 7">
    <name type="scientific">Candidatus Sulfotelmatobacter kueseliae</name>
    <dbReference type="NCBI Taxonomy" id="2042962"/>
    <lineage>
        <taxon>Bacteria</taxon>
        <taxon>Pseudomonadati</taxon>
        <taxon>Acidobacteriota</taxon>
        <taxon>Terriglobia</taxon>
        <taxon>Terriglobales</taxon>
        <taxon>Candidatus Korobacteraceae</taxon>
        <taxon>Candidatus Sulfotelmatobacter</taxon>
    </lineage>
</organism>
<dbReference type="EC" id="2.7.7.65" evidence="1"/>
<accession>A0A2U3LAI9</accession>
<dbReference type="SMART" id="SM00267">
    <property type="entry name" value="GGDEF"/>
    <property type="match status" value="1"/>
</dbReference>
<dbReference type="GO" id="GO:0052621">
    <property type="term" value="F:diguanylate cyclase activity"/>
    <property type="evidence" value="ECO:0007669"/>
    <property type="project" value="UniProtKB-EC"/>
</dbReference>
<sequence length="507" mass="55296">MTKALPRTRVILTLAGILWLAHAAVIAFLGANPTGGLWSDVIQLALGGLLIYAIAQAGKASEGLPRSFWRLAAVAYGLWFIAQSLGVYSDLVTSPTALWINNMLFCFWFVPLAMALLLDPDHEAGRLDALVALDYIQAVLICVAAYVYFFYLPKAVSPGQLPHEVWAPYFVGYGLVALAFVLRALISHSQDTRRLFGRMGIFLALSGCADALFYYGPGQSLNPGAWFDLLWSGLLIIPLLIAVTWKQAEALDVALEPPRRERRAYTEIFYLLYPMLVLFMSLRIARERLGLAATLLFLSFVCFSARLLITQNRLVVAKDALRREASRDGLTGLWNHKAILEILARELLRGQRHSDAVGVIMADVDNFKLINDTRGHAAGDNVLRIISSAMAAVVRPYDSVGRYGGEEFLIVAPGCGLAETWELAERVRTHIAACSIVVGGEARVSVSLSFGIAAGESANDSEKLLHAADAALYLAKSTGRNRVEPRISRAASAGSDSAPASDKDFWL</sequence>
<evidence type="ECO:0000256" key="1">
    <source>
        <dbReference type="ARBA" id="ARBA00012528"/>
    </source>
</evidence>
<evidence type="ECO:0000256" key="2">
    <source>
        <dbReference type="ARBA" id="ARBA00034247"/>
    </source>
</evidence>
<keyword evidence="6" id="KW-0808">Transferase</keyword>
<evidence type="ECO:0000313" key="6">
    <source>
        <dbReference type="EMBL" id="SPF48965.1"/>
    </source>
</evidence>
<dbReference type="CDD" id="cd01949">
    <property type="entry name" value="GGDEF"/>
    <property type="match status" value="1"/>
</dbReference>